<dbReference type="Pfam" id="PF17932">
    <property type="entry name" value="TetR_C_24"/>
    <property type="match status" value="1"/>
</dbReference>
<dbReference type="InterPro" id="IPR001647">
    <property type="entry name" value="HTH_TetR"/>
</dbReference>
<dbReference type="Pfam" id="PF00440">
    <property type="entry name" value="TetR_N"/>
    <property type="match status" value="1"/>
</dbReference>
<name>A0A7Y8GUI6_9BURK</name>
<evidence type="ECO:0000256" key="2">
    <source>
        <dbReference type="ARBA" id="ARBA00023125"/>
    </source>
</evidence>
<dbReference type="Gene3D" id="1.10.357.10">
    <property type="entry name" value="Tetracycline Repressor, domain 2"/>
    <property type="match status" value="1"/>
</dbReference>
<dbReference type="InterPro" id="IPR009057">
    <property type="entry name" value="Homeodomain-like_sf"/>
</dbReference>
<evidence type="ECO:0000313" key="7">
    <source>
        <dbReference type="Proteomes" id="UP000545507"/>
    </source>
</evidence>
<comment type="caution">
    <text evidence="6">The sequence shown here is derived from an EMBL/GenBank/DDBJ whole genome shotgun (WGS) entry which is preliminary data.</text>
</comment>
<accession>A0A7Y8GUI6</accession>
<dbReference type="InterPro" id="IPR041490">
    <property type="entry name" value="KstR2_TetR_C"/>
</dbReference>
<dbReference type="GO" id="GO:0000976">
    <property type="term" value="F:transcription cis-regulatory region binding"/>
    <property type="evidence" value="ECO:0007669"/>
    <property type="project" value="TreeGrafter"/>
</dbReference>
<keyword evidence="2 3" id="KW-0238">DNA-binding</keyword>
<dbReference type="Proteomes" id="UP000545507">
    <property type="component" value="Unassembled WGS sequence"/>
</dbReference>
<dbReference type="InterPro" id="IPR036271">
    <property type="entry name" value="Tet_transcr_reg_TetR-rel_C_sf"/>
</dbReference>
<reference evidence="6 7" key="1">
    <citation type="submission" date="2019-09" db="EMBL/GenBank/DDBJ databases">
        <title>Hydrogenophaga aromatica sp. nov., isolated from a para-xylene-degrading enrichment culture.</title>
        <authorList>
            <person name="Tancsics A."/>
            <person name="Banerjee S."/>
        </authorList>
    </citation>
    <scope>NUCLEOTIDE SEQUENCE [LARGE SCALE GENOMIC DNA]</scope>
    <source>
        <strain evidence="6 7">D2P1</strain>
    </source>
</reference>
<proteinExistence type="predicted"/>
<dbReference type="GO" id="GO:0003700">
    <property type="term" value="F:DNA-binding transcription factor activity"/>
    <property type="evidence" value="ECO:0007669"/>
    <property type="project" value="TreeGrafter"/>
</dbReference>
<evidence type="ECO:0000313" key="6">
    <source>
        <dbReference type="EMBL" id="NWF45080.1"/>
    </source>
</evidence>
<gene>
    <name evidence="6" type="ORF">F3K02_07415</name>
</gene>
<dbReference type="RefSeq" id="WP_177134732.1">
    <property type="nucleotide sequence ID" value="NZ_VYGV01000006.1"/>
</dbReference>
<evidence type="ECO:0000256" key="4">
    <source>
        <dbReference type="SAM" id="MobiDB-lite"/>
    </source>
</evidence>
<dbReference type="SUPFAM" id="SSF48498">
    <property type="entry name" value="Tetracyclin repressor-like, C-terminal domain"/>
    <property type="match status" value="1"/>
</dbReference>
<sequence length="229" mass="25083">MTKEQNNPLPRRDAILAAAASRFRRQGFERTSVREIAQAMGMTSGSIFYHFATKEELLVAIMEEGVRDIMQSVRDGLAGETRLPERLLSMVRSHLKALLGTRLDAMTVLLYEWRSLSPTAQTRVMASRDAYEALWTAPISEAAALGLVDADVVLVRQTVLGALNWTAQWYRPGGRLDIDTLAQRMYTMLFPRVVASDVQGAACASRSKAIGTPSESPGAGPSETVPSLN</sequence>
<dbReference type="PROSITE" id="PS50977">
    <property type="entry name" value="HTH_TETR_2"/>
    <property type="match status" value="1"/>
</dbReference>
<dbReference type="PRINTS" id="PR00455">
    <property type="entry name" value="HTHTETR"/>
</dbReference>
<feature type="region of interest" description="Disordered" evidence="4">
    <location>
        <begin position="207"/>
        <end position="229"/>
    </location>
</feature>
<dbReference type="EMBL" id="VYGV01000006">
    <property type="protein sequence ID" value="NWF45080.1"/>
    <property type="molecule type" value="Genomic_DNA"/>
</dbReference>
<evidence type="ECO:0000256" key="1">
    <source>
        <dbReference type="ARBA" id="ARBA00023054"/>
    </source>
</evidence>
<protein>
    <submittedName>
        <fullName evidence="6">TetR/AcrR family transcriptional regulator</fullName>
    </submittedName>
</protein>
<dbReference type="AlphaFoldDB" id="A0A7Y8GUI6"/>
<keyword evidence="7" id="KW-1185">Reference proteome</keyword>
<dbReference type="PANTHER" id="PTHR30055">
    <property type="entry name" value="HTH-TYPE TRANSCRIPTIONAL REGULATOR RUTR"/>
    <property type="match status" value="1"/>
</dbReference>
<feature type="DNA-binding region" description="H-T-H motif" evidence="3">
    <location>
        <begin position="32"/>
        <end position="51"/>
    </location>
</feature>
<dbReference type="PANTHER" id="PTHR30055:SF183">
    <property type="entry name" value="NUCLEOID OCCLUSION FACTOR SLMA"/>
    <property type="match status" value="1"/>
</dbReference>
<feature type="domain" description="HTH tetR-type" evidence="5">
    <location>
        <begin position="9"/>
        <end position="69"/>
    </location>
</feature>
<keyword evidence="1" id="KW-0175">Coiled coil</keyword>
<evidence type="ECO:0000259" key="5">
    <source>
        <dbReference type="PROSITE" id="PS50977"/>
    </source>
</evidence>
<evidence type="ECO:0000256" key="3">
    <source>
        <dbReference type="PROSITE-ProRule" id="PRU00335"/>
    </source>
</evidence>
<dbReference type="InterPro" id="IPR050109">
    <property type="entry name" value="HTH-type_TetR-like_transc_reg"/>
</dbReference>
<organism evidence="6 7">
    <name type="scientific">Hydrogenophaga aromaticivorans</name>
    <dbReference type="NCBI Taxonomy" id="2610898"/>
    <lineage>
        <taxon>Bacteria</taxon>
        <taxon>Pseudomonadati</taxon>
        <taxon>Pseudomonadota</taxon>
        <taxon>Betaproteobacteria</taxon>
        <taxon>Burkholderiales</taxon>
        <taxon>Comamonadaceae</taxon>
        <taxon>Hydrogenophaga</taxon>
    </lineage>
</organism>
<dbReference type="SUPFAM" id="SSF46689">
    <property type="entry name" value="Homeodomain-like"/>
    <property type="match status" value="1"/>
</dbReference>